<evidence type="ECO:0000313" key="7">
    <source>
        <dbReference type="EMBL" id="OZU88110.1"/>
    </source>
</evidence>
<comment type="caution">
    <text evidence="4">Lacks conserved residue(s) required for the propagation of feature annotation.</text>
</comment>
<dbReference type="GO" id="GO:0008784">
    <property type="term" value="F:alanine racemase activity"/>
    <property type="evidence" value="ECO:0007669"/>
    <property type="project" value="UniProtKB-UniRule"/>
</dbReference>
<comment type="pathway">
    <text evidence="4">Amino-acid biosynthesis; D-alanine biosynthesis; D-alanine from L-alanine: step 1/1.</text>
</comment>
<evidence type="ECO:0000256" key="3">
    <source>
        <dbReference type="ARBA" id="ARBA00023235"/>
    </source>
</evidence>
<name>A0A265N7V5_9BACI</name>
<dbReference type="EMBL" id="NPMS01000006">
    <property type="protein sequence ID" value="OZU88110.1"/>
    <property type="molecule type" value="Genomic_DNA"/>
</dbReference>
<dbReference type="Proteomes" id="UP000216498">
    <property type="component" value="Unassembled WGS sequence"/>
</dbReference>
<sequence length="377" mass="41099">MLQRSEISSQGPTIAEIDLSAFKENVKTLKLTAKKSMLLAVIKTNAYGHGVVPIGLAAVEAGAERLGVTTVKEGALLRENDISVPVHLLSAVMPEQADEIAAKNLTASVSSKELAVALSRAAVKKGNSISVHLKIDTGLHRFGIEPDEAIAFCQSCYHLPNLHWEGIYTHFSSADEADWETTEKQYKLFMRTVSKLADQGFFFPIYHVGGSTITIERSDMHLDIVRPGIALFGYQPDARQEKIISVKPVMKLKSKILHIKELPPKTPVGYGGEYVTETTKKIAVVPIGHGDGYQRALSNKGEMLVGGKRAKIIGTISLDQTLIDITNIPNVKVGDEVVLLGSQGDEMISARDIAGWMDSIVDEVLAGLMERVRRVYV</sequence>
<gene>
    <name evidence="7" type="primary">alr</name>
    <name evidence="7" type="ORF">CIL03_13355</name>
</gene>
<dbReference type="InterPro" id="IPR000821">
    <property type="entry name" value="Ala_racemase"/>
</dbReference>
<proteinExistence type="inferred from homology"/>
<dbReference type="OrthoDB" id="9813814at2"/>
<dbReference type="InterPro" id="IPR009006">
    <property type="entry name" value="Ala_racemase/Decarboxylase_C"/>
</dbReference>
<dbReference type="SUPFAM" id="SSF50621">
    <property type="entry name" value="Alanine racemase C-terminal domain-like"/>
    <property type="match status" value="1"/>
</dbReference>
<dbReference type="PANTHER" id="PTHR30511:SF0">
    <property type="entry name" value="ALANINE RACEMASE, CATABOLIC-RELATED"/>
    <property type="match status" value="1"/>
</dbReference>
<keyword evidence="2 4" id="KW-0663">Pyridoxal phosphate</keyword>
<evidence type="ECO:0000256" key="5">
    <source>
        <dbReference type="PIRSR" id="PIRSR600821-50"/>
    </source>
</evidence>
<dbReference type="NCBIfam" id="TIGR00492">
    <property type="entry name" value="alr"/>
    <property type="match status" value="1"/>
</dbReference>
<evidence type="ECO:0000313" key="8">
    <source>
        <dbReference type="Proteomes" id="UP000216498"/>
    </source>
</evidence>
<comment type="cofactor">
    <cofactor evidence="1 4 5">
        <name>pyridoxal 5'-phosphate</name>
        <dbReference type="ChEBI" id="CHEBI:597326"/>
    </cofactor>
</comment>
<dbReference type="FunFam" id="3.20.20.10:FF:000002">
    <property type="entry name" value="Alanine racemase"/>
    <property type="match status" value="1"/>
</dbReference>
<dbReference type="InterPro" id="IPR011079">
    <property type="entry name" value="Ala_racemase_C"/>
</dbReference>
<feature type="domain" description="Alanine racemase C-terminal" evidence="6">
    <location>
        <begin position="249"/>
        <end position="377"/>
    </location>
</feature>
<evidence type="ECO:0000259" key="6">
    <source>
        <dbReference type="SMART" id="SM01005"/>
    </source>
</evidence>
<evidence type="ECO:0000256" key="2">
    <source>
        <dbReference type="ARBA" id="ARBA00022898"/>
    </source>
</evidence>
<feature type="modified residue" description="N6-(pyridoxal phosphate)lysine" evidence="4 5">
    <location>
        <position position="43"/>
    </location>
</feature>
<feature type="binding site" evidence="4">
    <location>
        <position position="141"/>
    </location>
    <ligand>
        <name>substrate</name>
    </ligand>
</feature>
<dbReference type="GO" id="GO:0030170">
    <property type="term" value="F:pyridoxal phosphate binding"/>
    <property type="evidence" value="ECO:0007669"/>
    <property type="project" value="UniProtKB-UniRule"/>
</dbReference>
<dbReference type="Gene3D" id="3.20.20.10">
    <property type="entry name" value="Alanine racemase"/>
    <property type="match status" value="1"/>
</dbReference>
<feature type="active site" description="Proton acceptor; specific for D-alanine" evidence="4">
    <location>
        <position position="43"/>
    </location>
</feature>
<dbReference type="Pfam" id="PF01168">
    <property type="entry name" value="Ala_racemase_N"/>
    <property type="match status" value="1"/>
</dbReference>
<protein>
    <recommendedName>
        <fullName evidence="4">Alanine racemase</fullName>
        <ecNumber evidence="4">5.1.1.1</ecNumber>
    </recommendedName>
</protein>
<reference evidence="7 8" key="1">
    <citation type="submission" date="2017-08" db="EMBL/GenBank/DDBJ databases">
        <title>Virgibacillus indicus sp. nov. and Virgibacillus profoundi sp. nov, two moderately halophilic bacteria isolated from marine sediment by using the Microfluidic Streak Plate.</title>
        <authorList>
            <person name="Xu B."/>
            <person name="Hu B."/>
            <person name="Wang J."/>
            <person name="Zhu Y."/>
            <person name="Huang L."/>
            <person name="Du W."/>
            <person name="Huang Y."/>
        </authorList>
    </citation>
    <scope>NUCLEOTIDE SEQUENCE [LARGE SCALE GENOMIC DNA]</scope>
    <source>
        <strain evidence="7 8">IO3-P2-C2</strain>
    </source>
</reference>
<dbReference type="PRINTS" id="PR00992">
    <property type="entry name" value="ALARACEMASE"/>
</dbReference>
<evidence type="ECO:0000256" key="4">
    <source>
        <dbReference type="HAMAP-Rule" id="MF_01201"/>
    </source>
</evidence>
<evidence type="ECO:0000256" key="1">
    <source>
        <dbReference type="ARBA" id="ARBA00001933"/>
    </source>
</evidence>
<dbReference type="GO" id="GO:0030632">
    <property type="term" value="P:D-alanine biosynthetic process"/>
    <property type="evidence" value="ECO:0007669"/>
    <property type="project" value="UniProtKB-UniRule"/>
</dbReference>
<dbReference type="GO" id="GO:0005829">
    <property type="term" value="C:cytosol"/>
    <property type="evidence" value="ECO:0007669"/>
    <property type="project" value="TreeGrafter"/>
</dbReference>
<organism evidence="7 8">
    <name type="scientific">Virgibacillus indicus</name>
    <dbReference type="NCBI Taxonomy" id="2024554"/>
    <lineage>
        <taxon>Bacteria</taxon>
        <taxon>Bacillati</taxon>
        <taxon>Bacillota</taxon>
        <taxon>Bacilli</taxon>
        <taxon>Bacillales</taxon>
        <taxon>Bacillaceae</taxon>
        <taxon>Virgibacillus</taxon>
    </lineage>
</organism>
<dbReference type="InterPro" id="IPR001608">
    <property type="entry name" value="Ala_racemase_N"/>
</dbReference>
<comment type="function">
    <text evidence="4">Catalyzes the interconversion of L-alanine and D-alanine. May also act on other amino acids.</text>
</comment>
<dbReference type="AlphaFoldDB" id="A0A265N7V5"/>
<dbReference type="CDD" id="cd00430">
    <property type="entry name" value="PLPDE_III_AR"/>
    <property type="match status" value="1"/>
</dbReference>
<dbReference type="InterPro" id="IPR029066">
    <property type="entry name" value="PLP-binding_barrel"/>
</dbReference>
<keyword evidence="3 4" id="KW-0413">Isomerase</keyword>
<dbReference type="PANTHER" id="PTHR30511">
    <property type="entry name" value="ALANINE RACEMASE"/>
    <property type="match status" value="1"/>
</dbReference>
<dbReference type="UniPathway" id="UPA00042">
    <property type="reaction ID" value="UER00497"/>
</dbReference>
<feature type="active site" description="Proton acceptor; specific for L-alanine" evidence="4">
    <location>
        <position position="270"/>
    </location>
</feature>
<comment type="catalytic activity">
    <reaction evidence="4">
        <text>L-alanine = D-alanine</text>
        <dbReference type="Rhea" id="RHEA:20249"/>
        <dbReference type="ChEBI" id="CHEBI:57416"/>
        <dbReference type="ChEBI" id="CHEBI:57972"/>
        <dbReference type="EC" id="5.1.1.1"/>
    </reaction>
</comment>
<dbReference type="SMART" id="SM01005">
    <property type="entry name" value="Ala_racemase_C"/>
    <property type="match status" value="1"/>
</dbReference>
<comment type="caution">
    <text evidence="7">The sequence shown here is derived from an EMBL/GenBank/DDBJ whole genome shotgun (WGS) entry which is preliminary data.</text>
</comment>
<dbReference type="HAMAP" id="MF_01201">
    <property type="entry name" value="Ala_racemase"/>
    <property type="match status" value="1"/>
</dbReference>
<keyword evidence="8" id="KW-1185">Reference proteome</keyword>
<dbReference type="Pfam" id="PF00842">
    <property type="entry name" value="Ala_racemase_C"/>
    <property type="match status" value="1"/>
</dbReference>
<dbReference type="EC" id="5.1.1.1" evidence="4"/>
<accession>A0A265N7V5</accession>
<comment type="similarity">
    <text evidence="4">Belongs to the alanine racemase family.</text>
</comment>
<dbReference type="SUPFAM" id="SSF51419">
    <property type="entry name" value="PLP-binding barrel"/>
    <property type="match status" value="1"/>
</dbReference>
<dbReference type="Gene3D" id="2.40.37.10">
    <property type="entry name" value="Lyase, Ornithine Decarboxylase, Chain A, domain 1"/>
    <property type="match status" value="1"/>
</dbReference>